<feature type="transmembrane region" description="Helical" evidence="8">
    <location>
        <begin position="99"/>
        <end position="117"/>
    </location>
</feature>
<feature type="transmembrane region" description="Helical" evidence="8">
    <location>
        <begin position="123"/>
        <end position="139"/>
    </location>
</feature>
<evidence type="ECO:0000256" key="8">
    <source>
        <dbReference type="SAM" id="Phobius"/>
    </source>
</evidence>
<dbReference type="GO" id="GO:0005886">
    <property type="term" value="C:plasma membrane"/>
    <property type="evidence" value="ECO:0007669"/>
    <property type="project" value="UniProtKB-SubCell"/>
</dbReference>
<keyword evidence="2" id="KW-1003">Cell membrane</keyword>
<dbReference type="STRING" id="1801725.A3J00_03010"/>
<organism evidence="10 11">
    <name type="scientific">Candidatus Niyogibacteria bacterium RIFCSPLOWO2_02_FULL_45_13</name>
    <dbReference type="NCBI Taxonomy" id="1801725"/>
    <lineage>
        <taxon>Bacteria</taxon>
        <taxon>Candidatus Niyogiibacteriota</taxon>
    </lineage>
</organism>
<keyword evidence="4" id="KW-0808">Transferase</keyword>
<evidence type="ECO:0000313" key="11">
    <source>
        <dbReference type="Proteomes" id="UP000178428"/>
    </source>
</evidence>
<feature type="transmembrane region" description="Helical" evidence="8">
    <location>
        <begin position="210"/>
        <end position="229"/>
    </location>
</feature>
<evidence type="ECO:0000256" key="2">
    <source>
        <dbReference type="ARBA" id="ARBA00022475"/>
    </source>
</evidence>
<proteinExistence type="predicted"/>
<evidence type="ECO:0000256" key="7">
    <source>
        <dbReference type="ARBA" id="ARBA00023136"/>
    </source>
</evidence>
<keyword evidence="3" id="KW-0328">Glycosyltransferase</keyword>
<gene>
    <name evidence="10" type="ORF">A3J00_03010</name>
</gene>
<feature type="transmembrane region" description="Helical" evidence="8">
    <location>
        <begin position="280"/>
        <end position="298"/>
    </location>
</feature>
<dbReference type="Pfam" id="PF13231">
    <property type="entry name" value="PMT_2"/>
    <property type="match status" value="1"/>
</dbReference>
<dbReference type="Proteomes" id="UP000178428">
    <property type="component" value="Unassembled WGS sequence"/>
</dbReference>
<name>A0A1G2EZV8_9BACT</name>
<reference evidence="10 11" key="1">
    <citation type="journal article" date="2016" name="Nat. Commun.">
        <title>Thousands of microbial genomes shed light on interconnected biogeochemical processes in an aquifer system.</title>
        <authorList>
            <person name="Anantharaman K."/>
            <person name="Brown C.T."/>
            <person name="Hug L.A."/>
            <person name="Sharon I."/>
            <person name="Castelle C.J."/>
            <person name="Probst A.J."/>
            <person name="Thomas B.C."/>
            <person name="Singh A."/>
            <person name="Wilkins M.J."/>
            <person name="Karaoz U."/>
            <person name="Brodie E.L."/>
            <person name="Williams K.H."/>
            <person name="Hubbard S.S."/>
            <person name="Banfield J.F."/>
        </authorList>
    </citation>
    <scope>NUCLEOTIDE SEQUENCE [LARGE SCALE GENOMIC DNA]</scope>
</reference>
<keyword evidence="5 8" id="KW-0812">Transmembrane</keyword>
<dbReference type="InterPro" id="IPR038731">
    <property type="entry name" value="RgtA/B/C-like"/>
</dbReference>
<evidence type="ECO:0000256" key="5">
    <source>
        <dbReference type="ARBA" id="ARBA00022692"/>
    </source>
</evidence>
<feature type="transmembrane region" description="Helical" evidence="8">
    <location>
        <begin position="359"/>
        <end position="377"/>
    </location>
</feature>
<dbReference type="GO" id="GO:0016763">
    <property type="term" value="F:pentosyltransferase activity"/>
    <property type="evidence" value="ECO:0007669"/>
    <property type="project" value="TreeGrafter"/>
</dbReference>
<feature type="domain" description="Glycosyltransferase RgtA/B/C/D-like" evidence="9">
    <location>
        <begin position="71"/>
        <end position="227"/>
    </location>
</feature>
<dbReference type="PANTHER" id="PTHR33908">
    <property type="entry name" value="MANNOSYLTRANSFERASE YKCB-RELATED"/>
    <property type="match status" value="1"/>
</dbReference>
<evidence type="ECO:0000256" key="4">
    <source>
        <dbReference type="ARBA" id="ARBA00022679"/>
    </source>
</evidence>
<dbReference type="AlphaFoldDB" id="A0A1G2EZV8"/>
<evidence type="ECO:0000256" key="6">
    <source>
        <dbReference type="ARBA" id="ARBA00022989"/>
    </source>
</evidence>
<dbReference type="GO" id="GO:0009103">
    <property type="term" value="P:lipopolysaccharide biosynthetic process"/>
    <property type="evidence" value="ECO:0007669"/>
    <property type="project" value="UniProtKB-ARBA"/>
</dbReference>
<feature type="transmembrane region" description="Helical" evidence="8">
    <location>
        <begin position="310"/>
        <end position="326"/>
    </location>
</feature>
<sequence length="552" mass="64099">MKIKHWLILILALAAVLRLYGLSRGDTVNDEVFYGFRAVGLMDFDEAADQTTPWEWTDPEIPGWMRMSFHDHPPLVFWIQHLSILVFGENNFALRFPSAILGVLSVYILYLIGERIFSERAGLLGAFLMAVTLNSVYISRTGMQEPYVIFFILLSSYLFLKSLEKENYLIWLGAALGFGFLAKYNTFILGPIFLTYLAFFRRDYFLNKKLWQGAFLSVAIFSPVIIYNIKLYQAVGHFDFQFSYIFGQNPEVWGVAPGKEIGTMAERARSFIPRLISSNSWLYLTAFSLVFLAGLGTFIKKPEKFLKENAFLLIVFAYLLLLLAVIGPSYRFLTMLTPFMVLTMAILFDYLYRIWPQKRLWAVLFAVFIAFEIFYAFNNQIAYYPVGPSPWLSSKVRYENYNWGHNALGDFFEKEFKGRMPAIRFEAQYDFIEKAQDRSLERAQKLGFGPYPAMVVTYGNFDRGAKLWVLDRLHIYHGWPIISFDTYLSYMKENGADYYKRVGFKYYYFVLSSNIAPTSEFLARIQKNQPMGILNPRGDEAFRVYKLSSADY</sequence>
<comment type="caution">
    <text evidence="10">The sequence shown here is derived from an EMBL/GenBank/DDBJ whole genome shotgun (WGS) entry which is preliminary data.</text>
</comment>
<evidence type="ECO:0000256" key="3">
    <source>
        <dbReference type="ARBA" id="ARBA00022676"/>
    </source>
</evidence>
<dbReference type="EMBL" id="MHMR01000006">
    <property type="protein sequence ID" value="OGZ31325.1"/>
    <property type="molecule type" value="Genomic_DNA"/>
</dbReference>
<keyword evidence="6 8" id="KW-1133">Transmembrane helix</keyword>
<feature type="transmembrane region" description="Helical" evidence="8">
    <location>
        <begin position="332"/>
        <end position="352"/>
    </location>
</feature>
<dbReference type="InterPro" id="IPR050297">
    <property type="entry name" value="LipidA_mod_glycosyltrf_83"/>
</dbReference>
<evidence type="ECO:0000313" key="10">
    <source>
        <dbReference type="EMBL" id="OGZ31325.1"/>
    </source>
</evidence>
<keyword evidence="7 8" id="KW-0472">Membrane</keyword>
<dbReference type="PANTHER" id="PTHR33908:SF11">
    <property type="entry name" value="MEMBRANE PROTEIN"/>
    <property type="match status" value="1"/>
</dbReference>
<comment type="subcellular location">
    <subcellularLocation>
        <location evidence="1">Cell membrane</location>
        <topology evidence="1">Multi-pass membrane protein</topology>
    </subcellularLocation>
</comment>
<evidence type="ECO:0000256" key="1">
    <source>
        <dbReference type="ARBA" id="ARBA00004651"/>
    </source>
</evidence>
<accession>A0A1G2EZV8</accession>
<protein>
    <recommendedName>
        <fullName evidence="9">Glycosyltransferase RgtA/B/C/D-like domain-containing protein</fullName>
    </recommendedName>
</protein>
<feature type="transmembrane region" description="Helical" evidence="8">
    <location>
        <begin position="169"/>
        <end position="198"/>
    </location>
</feature>
<evidence type="ECO:0000259" key="9">
    <source>
        <dbReference type="Pfam" id="PF13231"/>
    </source>
</evidence>